<keyword evidence="2" id="KW-0547">Nucleotide-binding</keyword>
<keyword evidence="7" id="KW-1185">Reference proteome</keyword>
<proteinExistence type="predicted"/>
<comment type="caution">
    <text evidence="6">The sequence shown here is derived from an EMBL/GenBank/DDBJ whole genome shotgun (WGS) entry which is preliminary data.</text>
</comment>
<feature type="domain" description="Type III secretion system flagellar brake protein YcgR PilZN" evidence="5">
    <location>
        <begin position="54"/>
        <end position="138"/>
    </location>
</feature>
<evidence type="ECO:0000259" key="4">
    <source>
        <dbReference type="Pfam" id="PF07238"/>
    </source>
</evidence>
<keyword evidence="3" id="KW-0975">Bacterial flagellum</keyword>
<dbReference type="Pfam" id="PF12945">
    <property type="entry name" value="PilZNR"/>
    <property type="match status" value="1"/>
</dbReference>
<evidence type="ECO:0000313" key="6">
    <source>
        <dbReference type="EMBL" id="NMF87760.1"/>
    </source>
</evidence>
<protein>
    <submittedName>
        <fullName evidence="6">Flagellar brake protein</fullName>
    </submittedName>
</protein>
<sequence length="265" mass="28500">MALNSPVQNPVTAGIDAAPDADSAAAAQTSTIAPAQTSPPGQRKTFAFRDMHLQVGDRLQLECPAPLGIGKVFVRVLGYLDNTSLIVTAPVFGGQRVNLVDNDVVVVRAFSRQSAFAFRASVLRTCRLPFDYLHLSFPEVVHGTVIRKSTRVRTCLATKCSTHDEPPLDAVIENISSTGVLLAAARSPGAHGEIVRLEFDARLHDVDTHMSVDAEVVSIHAEPDSPDGGTAVRCGLEFRDLPPSDRMVVKALVYQQIIENPTTIV</sequence>
<evidence type="ECO:0000256" key="2">
    <source>
        <dbReference type="ARBA" id="ARBA00022741"/>
    </source>
</evidence>
<keyword evidence="1" id="KW-0973">c-di-GMP</keyword>
<evidence type="ECO:0000256" key="1">
    <source>
        <dbReference type="ARBA" id="ARBA00022636"/>
    </source>
</evidence>
<evidence type="ECO:0000256" key="3">
    <source>
        <dbReference type="ARBA" id="ARBA00023143"/>
    </source>
</evidence>
<feature type="domain" description="PilZ" evidence="4">
    <location>
        <begin position="147"/>
        <end position="255"/>
    </location>
</feature>
<name>A0ABX1MKU3_9RHOO</name>
<dbReference type="InterPro" id="IPR009926">
    <property type="entry name" value="T3SS_YcgR_PilZN"/>
</dbReference>
<dbReference type="InterPro" id="IPR009875">
    <property type="entry name" value="PilZ_domain"/>
</dbReference>
<dbReference type="Gene3D" id="2.40.10.220">
    <property type="entry name" value="predicted glycosyltransferase like domains"/>
    <property type="match status" value="1"/>
</dbReference>
<gene>
    <name evidence="6" type="ORF">GPA26_04610</name>
</gene>
<reference evidence="6 7" key="1">
    <citation type="submission" date="2019-12" db="EMBL/GenBank/DDBJ databases">
        <title>Comparative genomics gives insights into the taxonomy of the Azoarcus-Aromatoleum group and reveals separate origins of nif in the plant-associated Azoarcus and non-plant-associated Aromatoleum sub-groups.</title>
        <authorList>
            <person name="Lafos M."/>
            <person name="Maluk M."/>
            <person name="Batista M."/>
            <person name="Junghare M."/>
            <person name="Carmona M."/>
            <person name="Faoro H."/>
            <person name="Cruz L.M."/>
            <person name="Battistoni F."/>
            <person name="De Souza E."/>
            <person name="Pedrosa F."/>
            <person name="Chen W.-M."/>
            <person name="Poole P.S."/>
            <person name="Dixon R.A."/>
            <person name="James E.K."/>
        </authorList>
    </citation>
    <scope>NUCLEOTIDE SEQUENCE [LARGE SCALE GENOMIC DNA]</scope>
    <source>
        <strain evidence="6 7">ToN1</strain>
    </source>
</reference>
<dbReference type="EMBL" id="WTVR01000006">
    <property type="protein sequence ID" value="NMF87760.1"/>
    <property type="molecule type" value="Genomic_DNA"/>
</dbReference>
<keyword evidence="6" id="KW-0969">Cilium</keyword>
<keyword evidence="6" id="KW-0282">Flagellum</keyword>
<organism evidence="6 7">
    <name type="scientific">Aromatoleum petrolei</name>
    <dbReference type="NCBI Taxonomy" id="76116"/>
    <lineage>
        <taxon>Bacteria</taxon>
        <taxon>Pseudomonadati</taxon>
        <taxon>Pseudomonadota</taxon>
        <taxon>Betaproteobacteria</taxon>
        <taxon>Rhodocyclales</taxon>
        <taxon>Rhodocyclaceae</taxon>
        <taxon>Aromatoleum</taxon>
    </lineage>
</organism>
<accession>A0ABX1MKU3</accession>
<keyword evidence="6" id="KW-0966">Cell projection</keyword>
<dbReference type="Pfam" id="PF07238">
    <property type="entry name" value="PilZ"/>
    <property type="match status" value="1"/>
</dbReference>
<evidence type="ECO:0000259" key="5">
    <source>
        <dbReference type="Pfam" id="PF12945"/>
    </source>
</evidence>
<dbReference type="Gene3D" id="2.30.110.10">
    <property type="entry name" value="Electron Transport, Fmn-binding Protein, Chain A"/>
    <property type="match status" value="1"/>
</dbReference>
<dbReference type="RefSeq" id="WP_169205199.1">
    <property type="nucleotide sequence ID" value="NZ_CP059560.1"/>
</dbReference>
<dbReference type="Proteomes" id="UP000652074">
    <property type="component" value="Unassembled WGS sequence"/>
</dbReference>
<dbReference type="SUPFAM" id="SSF141371">
    <property type="entry name" value="PilZ domain-like"/>
    <property type="match status" value="1"/>
</dbReference>
<evidence type="ECO:0000313" key="7">
    <source>
        <dbReference type="Proteomes" id="UP000652074"/>
    </source>
</evidence>
<dbReference type="InterPro" id="IPR012349">
    <property type="entry name" value="Split_barrel_FMN-bd"/>
</dbReference>